<dbReference type="Proteomes" id="UP000824090">
    <property type="component" value="Unassembled WGS sequence"/>
</dbReference>
<accession>A0A9D1I2P9</accession>
<dbReference type="Gene3D" id="3.40.50.720">
    <property type="entry name" value="NAD(P)-binding Rossmann-like Domain"/>
    <property type="match status" value="1"/>
</dbReference>
<dbReference type="AlphaFoldDB" id="A0A9D1I2P9"/>
<dbReference type="InterPro" id="IPR008927">
    <property type="entry name" value="6-PGluconate_DH-like_C_sf"/>
</dbReference>
<dbReference type="Gene3D" id="1.10.1040.20">
    <property type="entry name" value="ProC-like, C-terminal domain"/>
    <property type="match status" value="1"/>
</dbReference>
<dbReference type="SUPFAM" id="SSF51735">
    <property type="entry name" value="NAD(P)-binding Rossmann-fold domains"/>
    <property type="match status" value="1"/>
</dbReference>
<name>A0A9D1I2P9_9FIRM</name>
<dbReference type="InterPro" id="IPR037108">
    <property type="entry name" value="TM1727-like_C_sf"/>
</dbReference>
<dbReference type="InterPro" id="IPR036291">
    <property type="entry name" value="NAD(P)-bd_dom_sf"/>
</dbReference>
<dbReference type="PANTHER" id="PTHR40459">
    <property type="entry name" value="CONSERVED HYPOTHETICAL ALANINE AND LEUCINE RICH PROTEIN"/>
    <property type="match status" value="1"/>
</dbReference>
<dbReference type="Pfam" id="PF10728">
    <property type="entry name" value="DUF2520"/>
    <property type="match status" value="1"/>
</dbReference>
<evidence type="ECO:0000259" key="3">
    <source>
        <dbReference type="Pfam" id="PF10728"/>
    </source>
</evidence>
<dbReference type="InterPro" id="IPR018931">
    <property type="entry name" value="DUF2520"/>
</dbReference>
<protein>
    <submittedName>
        <fullName evidence="4">DUF2520 domain-containing protein</fullName>
    </submittedName>
</protein>
<dbReference type="PANTHER" id="PTHR40459:SF1">
    <property type="entry name" value="CONSERVED HYPOTHETICAL ALANINE AND LEUCINE RICH PROTEIN"/>
    <property type="match status" value="1"/>
</dbReference>
<feature type="domain" description="Putative oxidoreductase/dehydrogenase Rossmann-like" evidence="2">
    <location>
        <begin position="29"/>
        <end position="146"/>
    </location>
</feature>
<reference evidence="4" key="1">
    <citation type="submission" date="2020-10" db="EMBL/GenBank/DDBJ databases">
        <authorList>
            <person name="Gilroy R."/>
        </authorList>
    </citation>
    <scope>NUCLEOTIDE SEQUENCE</scope>
    <source>
        <strain evidence="4">ChiHcec3-6078</strain>
    </source>
</reference>
<dbReference type="EMBL" id="DVMP01000121">
    <property type="protein sequence ID" value="HIU26103.1"/>
    <property type="molecule type" value="Genomic_DNA"/>
</dbReference>
<evidence type="ECO:0000256" key="1">
    <source>
        <dbReference type="SAM" id="MobiDB-lite"/>
    </source>
</evidence>
<evidence type="ECO:0000313" key="5">
    <source>
        <dbReference type="Proteomes" id="UP000824090"/>
    </source>
</evidence>
<sequence>MRKGTRRRDVASPPAFNRSRQTGPREEGDKLNIGFIGAGKAGCSLGKYFKEKGLHVKGYYSLHSYSARQASEFTDSHLYRSKEELVRECDIIFLTVPDGSIRNVWEDIRGCGVEGKIICHCSGVLTSREAFPAIEEKGAFGYSVHPLFAVSDKFKAYRELTDVFFAVEGSEEKLSEVMSLIASAGNPVKKIEASKKTLYHCAAATASNLVCGLADQSLELMERCGFSREEALAALSPILIGNMEHTARRGPRDSLTGPVERNDVSTVEKHLDCLENKEERQLYILLSLRLVKLARERHPDRNYAGMEEALRKDEEK</sequence>
<feature type="domain" description="DUF2520" evidence="3">
    <location>
        <begin position="164"/>
        <end position="288"/>
    </location>
</feature>
<evidence type="ECO:0000313" key="4">
    <source>
        <dbReference type="EMBL" id="HIU26103.1"/>
    </source>
</evidence>
<dbReference type="Pfam" id="PF10727">
    <property type="entry name" value="Rossmann-like"/>
    <property type="match status" value="1"/>
</dbReference>
<organism evidence="4 5">
    <name type="scientific">Candidatus Allocopromorpha excrementigallinarum</name>
    <dbReference type="NCBI Taxonomy" id="2840742"/>
    <lineage>
        <taxon>Bacteria</taxon>
        <taxon>Bacillati</taxon>
        <taxon>Bacillota</taxon>
        <taxon>Clostridia</taxon>
        <taxon>Eubacteriales</taxon>
        <taxon>Eubacteriaceae</taxon>
        <taxon>Eubacteriaceae incertae sedis</taxon>
        <taxon>Candidatus Allocopromorpha</taxon>
    </lineage>
</organism>
<dbReference type="InterPro" id="IPR019665">
    <property type="entry name" value="OxRdtase/DH_put_Rossmann_dom"/>
</dbReference>
<gene>
    <name evidence="4" type="ORF">IAC50_06405</name>
</gene>
<dbReference type="SUPFAM" id="SSF48179">
    <property type="entry name" value="6-phosphogluconate dehydrogenase C-terminal domain-like"/>
    <property type="match status" value="1"/>
</dbReference>
<evidence type="ECO:0000259" key="2">
    <source>
        <dbReference type="Pfam" id="PF10727"/>
    </source>
</evidence>
<feature type="region of interest" description="Disordered" evidence="1">
    <location>
        <begin position="1"/>
        <end position="28"/>
    </location>
</feature>
<comment type="caution">
    <text evidence="4">The sequence shown here is derived from an EMBL/GenBank/DDBJ whole genome shotgun (WGS) entry which is preliminary data.</text>
</comment>
<proteinExistence type="predicted"/>
<reference evidence="4" key="2">
    <citation type="journal article" date="2021" name="PeerJ">
        <title>Extensive microbial diversity within the chicken gut microbiome revealed by metagenomics and culture.</title>
        <authorList>
            <person name="Gilroy R."/>
            <person name="Ravi A."/>
            <person name="Getino M."/>
            <person name="Pursley I."/>
            <person name="Horton D.L."/>
            <person name="Alikhan N.F."/>
            <person name="Baker D."/>
            <person name="Gharbi K."/>
            <person name="Hall N."/>
            <person name="Watson M."/>
            <person name="Adriaenssens E.M."/>
            <person name="Foster-Nyarko E."/>
            <person name="Jarju S."/>
            <person name="Secka A."/>
            <person name="Antonio M."/>
            <person name="Oren A."/>
            <person name="Chaudhuri R.R."/>
            <person name="La Ragione R."/>
            <person name="Hildebrand F."/>
            <person name="Pallen M.J."/>
        </authorList>
    </citation>
    <scope>NUCLEOTIDE SEQUENCE</scope>
    <source>
        <strain evidence="4">ChiHcec3-6078</strain>
    </source>
</reference>